<evidence type="ECO:0000313" key="4">
    <source>
        <dbReference type="WBParaSite" id="ACOC_0000656801-mRNA-1"/>
    </source>
</evidence>
<proteinExistence type="predicted"/>
<accession>A0A0R3PNE9</accession>
<evidence type="ECO:0000313" key="3">
    <source>
        <dbReference type="Proteomes" id="UP000267027"/>
    </source>
</evidence>
<reference evidence="4" key="1">
    <citation type="submission" date="2017-02" db="UniProtKB">
        <authorList>
            <consortium name="WormBaseParasite"/>
        </authorList>
    </citation>
    <scope>IDENTIFICATION</scope>
</reference>
<dbReference type="EMBL" id="UYYA01003956">
    <property type="protein sequence ID" value="VDM58154.1"/>
    <property type="molecule type" value="Genomic_DNA"/>
</dbReference>
<keyword evidence="3" id="KW-1185">Reference proteome</keyword>
<dbReference type="Proteomes" id="UP000267027">
    <property type="component" value="Unassembled WGS sequence"/>
</dbReference>
<organism evidence="4">
    <name type="scientific">Angiostrongylus costaricensis</name>
    <name type="common">Nematode worm</name>
    <dbReference type="NCBI Taxonomy" id="334426"/>
    <lineage>
        <taxon>Eukaryota</taxon>
        <taxon>Metazoa</taxon>
        <taxon>Ecdysozoa</taxon>
        <taxon>Nematoda</taxon>
        <taxon>Chromadorea</taxon>
        <taxon>Rhabditida</taxon>
        <taxon>Rhabditina</taxon>
        <taxon>Rhabditomorpha</taxon>
        <taxon>Strongyloidea</taxon>
        <taxon>Metastrongylidae</taxon>
        <taxon>Angiostrongylus</taxon>
    </lineage>
</organism>
<dbReference type="WBParaSite" id="ACOC_0000656801-mRNA-1">
    <property type="protein sequence ID" value="ACOC_0000656801-mRNA-1"/>
    <property type="gene ID" value="ACOC_0000656801"/>
</dbReference>
<name>A0A0R3PNE9_ANGCS</name>
<gene>
    <name evidence="2" type="ORF">ACOC_LOCUS6569</name>
</gene>
<sequence length="47" mass="5584">MHTHTNFYLLSLAFSDLVVLTFGTFLHFFPFNLFFVFSRAHSKLRTD</sequence>
<feature type="transmembrane region" description="Helical" evidence="1">
    <location>
        <begin position="12"/>
        <end position="37"/>
    </location>
</feature>
<keyword evidence="1" id="KW-0812">Transmembrane</keyword>
<evidence type="ECO:0000256" key="1">
    <source>
        <dbReference type="SAM" id="Phobius"/>
    </source>
</evidence>
<protein>
    <submittedName>
        <fullName evidence="4">G_PROTEIN_RECEP_F1_2 domain-containing protein</fullName>
    </submittedName>
</protein>
<reference evidence="2 3" key="2">
    <citation type="submission" date="2018-11" db="EMBL/GenBank/DDBJ databases">
        <authorList>
            <consortium name="Pathogen Informatics"/>
        </authorList>
    </citation>
    <scope>NUCLEOTIDE SEQUENCE [LARGE SCALE GENOMIC DNA]</scope>
    <source>
        <strain evidence="2 3">Costa Rica</strain>
    </source>
</reference>
<keyword evidence="1" id="KW-1133">Transmembrane helix</keyword>
<dbReference type="Gene3D" id="1.20.1070.10">
    <property type="entry name" value="Rhodopsin 7-helix transmembrane proteins"/>
    <property type="match status" value="1"/>
</dbReference>
<keyword evidence="1" id="KW-0472">Membrane</keyword>
<evidence type="ECO:0000313" key="2">
    <source>
        <dbReference type="EMBL" id="VDM58154.1"/>
    </source>
</evidence>
<dbReference type="AlphaFoldDB" id="A0A0R3PNE9"/>